<proteinExistence type="predicted"/>
<keyword evidence="2" id="KW-1185">Reference proteome</keyword>
<gene>
    <name evidence="1" type="ORF">SAMN06265348_10146</name>
</gene>
<organism evidence="1 2">
    <name type="scientific">Pedobacter westerhofensis</name>
    <dbReference type="NCBI Taxonomy" id="425512"/>
    <lineage>
        <taxon>Bacteria</taxon>
        <taxon>Pseudomonadati</taxon>
        <taxon>Bacteroidota</taxon>
        <taxon>Sphingobacteriia</taxon>
        <taxon>Sphingobacteriales</taxon>
        <taxon>Sphingobacteriaceae</taxon>
        <taxon>Pedobacter</taxon>
    </lineage>
</organism>
<evidence type="ECO:0000313" key="2">
    <source>
        <dbReference type="Proteomes" id="UP000320300"/>
    </source>
</evidence>
<sequence length="87" mass="10333">MLFNSKYTIARDKIISCHSLNLYVLFDVSGTSQFKHDRNETTEMRGKVVQNEYTIYVFTITKHIFIYVYRAYNELGISSNRTKQMHL</sequence>
<accession>A0A521ACU8</accession>
<dbReference type="Proteomes" id="UP000320300">
    <property type="component" value="Unassembled WGS sequence"/>
</dbReference>
<protein>
    <submittedName>
        <fullName evidence="1">Uncharacterized protein</fullName>
    </submittedName>
</protein>
<dbReference type="AlphaFoldDB" id="A0A521ACU8"/>
<reference evidence="1 2" key="1">
    <citation type="submission" date="2017-05" db="EMBL/GenBank/DDBJ databases">
        <authorList>
            <person name="Varghese N."/>
            <person name="Submissions S."/>
        </authorList>
    </citation>
    <scope>NUCLEOTIDE SEQUENCE [LARGE SCALE GENOMIC DNA]</scope>
    <source>
        <strain evidence="1 2">DSM 19036</strain>
    </source>
</reference>
<evidence type="ECO:0000313" key="1">
    <source>
        <dbReference type="EMBL" id="SMO32510.1"/>
    </source>
</evidence>
<name>A0A521ACU8_9SPHI</name>
<dbReference type="EMBL" id="FXTN01000001">
    <property type="protein sequence ID" value="SMO32510.1"/>
    <property type="molecule type" value="Genomic_DNA"/>
</dbReference>